<dbReference type="Gene3D" id="1.10.1520.10">
    <property type="entry name" value="Ribonuclease III domain"/>
    <property type="match status" value="1"/>
</dbReference>
<evidence type="ECO:0000313" key="2">
    <source>
        <dbReference type="Proteomes" id="UP000297910"/>
    </source>
</evidence>
<accession>A0A4Z1FAX6</accession>
<name>A0A4Z1FAX6_9HELO</name>
<dbReference type="AlphaFoldDB" id="A0A4Z1FAX6"/>
<gene>
    <name evidence="1" type="ORF">BPAE_0276g00010</name>
</gene>
<dbReference type="SUPFAM" id="SSF69065">
    <property type="entry name" value="RNase III domain-like"/>
    <property type="match status" value="1"/>
</dbReference>
<protein>
    <recommendedName>
        <fullName evidence="3">RNase III domain-containing protein</fullName>
    </recommendedName>
</protein>
<dbReference type="GO" id="GO:0004525">
    <property type="term" value="F:ribonuclease III activity"/>
    <property type="evidence" value="ECO:0007669"/>
    <property type="project" value="InterPro"/>
</dbReference>
<comment type="caution">
    <text evidence="1">The sequence shown here is derived from an EMBL/GenBank/DDBJ whole genome shotgun (WGS) entry which is preliminary data.</text>
</comment>
<evidence type="ECO:0000313" key="1">
    <source>
        <dbReference type="EMBL" id="TGO20660.1"/>
    </source>
</evidence>
<dbReference type="EMBL" id="PQXI01000275">
    <property type="protein sequence ID" value="TGO20660.1"/>
    <property type="molecule type" value="Genomic_DNA"/>
</dbReference>
<sequence>MTDEEFLTWLQSSIDYMFRKYDLLQSALITPGFTGDKVGDWEEKKEYEGNRTLAHIGDSIVPLVIRHKLLLVDGMSRVNLMICVVLTSKEAVASVKSTCIASKKHQEERANLLGIGAHLKLNKRLNGIANSTTLRLALCSIIGAVWLDCGQNFAIITKVVHRLLIDPLILDKNPRKSFPEDAVVIVPGFSDECTFSYEIPSTYLANSSLEMLRADAIDNYNCSQVFRQYFVETSLCLNAMPCANTYIAGDNFLNTIISSEATDIIHQHQNAAASNQTQDVIALDTAPFVDPTTFIPMLFSGSVHSYNTCQTMPIFEPETASTAPIRKRKRKSHMNSATSRVSISDYLSDYMRLEKERCHNLGSSFTSDDFDMAMNIASPDLKPDDIIFHQLKMLYFAVGSGESLVSLRSLLEIRRRSVAGKQPTETNALTIVERMKQVEHLNTKIAYNVFERSRALHNKTSDGFVNTTSQSMLTNSASRMGNPLHLDESQVTKKMLNLLHPDLVPGTTEYQKKLRHISRIRKLGERFEILVTKFGYGIIGLLPLPVDDIATESAVHTSDSLNDTVFLSFVQCLDQLKGNILKDISSAVCPIVTVLFEKKIDPFWIFPIERFDTKQILQYSSGSRQLLELISGQQDSNDSGVMRGVDSFFACLGDSSFDICE</sequence>
<proteinExistence type="predicted"/>
<keyword evidence="2" id="KW-1185">Reference proteome</keyword>
<dbReference type="GO" id="GO:0006396">
    <property type="term" value="P:RNA processing"/>
    <property type="evidence" value="ECO:0007669"/>
    <property type="project" value="InterPro"/>
</dbReference>
<dbReference type="InterPro" id="IPR036389">
    <property type="entry name" value="RNase_III_sf"/>
</dbReference>
<dbReference type="Proteomes" id="UP000297910">
    <property type="component" value="Unassembled WGS sequence"/>
</dbReference>
<evidence type="ECO:0008006" key="3">
    <source>
        <dbReference type="Google" id="ProtNLM"/>
    </source>
</evidence>
<reference evidence="1 2" key="1">
    <citation type="submission" date="2017-12" db="EMBL/GenBank/DDBJ databases">
        <title>Comparative genomics of Botrytis spp.</title>
        <authorList>
            <person name="Valero-Jimenez C.A."/>
            <person name="Tapia P."/>
            <person name="Veloso J."/>
            <person name="Silva-Moreno E."/>
            <person name="Staats M."/>
            <person name="Valdes J.H."/>
            <person name="Van Kan J.A.L."/>
        </authorList>
    </citation>
    <scope>NUCLEOTIDE SEQUENCE [LARGE SCALE GENOMIC DNA]</scope>
    <source>
        <strain evidence="1 2">Bp0003</strain>
    </source>
</reference>
<organism evidence="1 2">
    <name type="scientific">Botrytis paeoniae</name>
    <dbReference type="NCBI Taxonomy" id="278948"/>
    <lineage>
        <taxon>Eukaryota</taxon>
        <taxon>Fungi</taxon>
        <taxon>Dikarya</taxon>
        <taxon>Ascomycota</taxon>
        <taxon>Pezizomycotina</taxon>
        <taxon>Leotiomycetes</taxon>
        <taxon>Helotiales</taxon>
        <taxon>Sclerotiniaceae</taxon>
        <taxon>Botrytis</taxon>
    </lineage>
</organism>